<proteinExistence type="predicted"/>
<dbReference type="GO" id="GO:0045493">
    <property type="term" value="P:xylan catabolic process"/>
    <property type="evidence" value="ECO:0007669"/>
    <property type="project" value="UniProtKB-KW"/>
</dbReference>
<name>A0A0D8BD67_9ACTN</name>
<dbReference type="PROSITE" id="PS51677">
    <property type="entry name" value="NODB"/>
    <property type="match status" value="1"/>
</dbReference>
<dbReference type="PATRIC" id="fig|1502723.3.peg.3277"/>
<sequence>MGCGRTPGPLDLPGTITRLPVADRALALTFDACGGPGGSGYDQGLITTLRRYGVPATLFLNSRWIDANRPAFADLAADPLFEIANHGTLHRPLSVSGRSAYGIPGTRDAGQVYDEVAGNHANLTGLLGRPPRLFRPGTAYSDDVAARIVGDLGETIVSFAVNGDGGATYTAAQVRASLLAAPPGSIVIGHMNHPRRGTGPGVAAALPRLLGAGFRFVHLPADLKSVRA</sequence>
<dbReference type="CDD" id="cd10955">
    <property type="entry name" value="CE4_BH0857_like"/>
    <property type="match status" value="1"/>
</dbReference>
<keyword evidence="2" id="KW-0326">Glycosidase</keyword>
<dbReference type="GO" id="GO:0016798">
    <property type="term" value="F:hydrolase activity, acting on glycosyl bonds"/>
    <property type="evidence" value="ECO:0007669"/>
    <property type="project" value="UniProtKB-KW"/>
</dbReference>
<keyword evidence="2" id="KW-0119">Carbohydrate metabolism</keyword>
<dbReference type="SUPFAM" id="SSF88713">
    <property type="entry name" value="Glycoside hydrolase/deacetylase"/>
    <property type="match status" value="1"/>
</dbReference>
<dbReference type="Proteomes" id="UP000032545">
    <property type="component" value="Unassembled WGS sequence"/>
</dbReference>
<evidence type="ECO:0000313" key="2">
    <source>
        <dbReference type="EMBL" id="KJE21904.1"/>
    </source>
</evidence>
<dbReference type="EMBL" id="JYFN01000030">
    <property type="protein sequence ID" value="KJE21904.1"/>
    <property type="molecule type" value="Genomic_DNA"/>
</dbReference>
<dbReference type="PANTHER" id="PTHR10587:SF134">
    <property type="entry name" value="SECRETED PROTEIN"/>
    <property type="match status" value="1"/>
</dbReference>
<dbReference type="AlphaFoldDB" id="A0A0D8BD67"/>
<reference evidence="2 3" key="2">
    <citation type="journal article" date="2016" name="Genome Announc.">
        <title>Permanent Draft Genome Sequences for Two Variants of Frankia sp. Strain CpI1, the First Frankia Strain Isolated from Root Nodules of Comptonia peregrina.</title>
        <authorList>
            <person name="Oshone R."/>
            <person name="Hurst S.G.IV."/>
            <person name="Abebe-Akele F."/>
            <person name="Simpson S."/>
            <person name="Morris K."/>
            <person name="Thomas W.K."/>
            <person name="Tisa L.S."/>
        </authorList>
    </citation>
    <scope>NUCLEOTIDE SEQUENCE [LARGE SCALE GENOMIC DNA]</scope>
    <source>
        <strain evidence="3">CpI1-S</strain>
    </source>
</reference>
<protein>
    <submittedName>
        <fullName evidence="2">Putative xylanase/chitin deacetylase</fullName>
    </submittedName>
</protein>
<reference evidence="3" key="1">
    <citation type="submission" date="2015-02" db="EMBL/GenBank/DDBJ databases">
        <title>Draft Genome of Frankia sp. CpI1-S.</title>
        <authorList>
            <person name="Oshone R.T."/>
            <person name="Ngom M."/>
            <person name="Ghodhbane-Gtari F."/>
            <person name="Gtari M."/>
            <person name="Morris K."/>
            <person name="Thomas K."/>
            <person name="Sen A."/>
            <person name="Tisa L.S."/>
        </authorList>
    </citation>
    <scope>NUCLEOTIDE SEQUENCE [LARGE SCALE GENOMIC DNA]</scope>
    <source>
        <strain evidence="3">CpI1-S</strain>
    </source>
</reference>
<dbReference type="Pfam" id="PF01522">
    <property type="entry name" value="Polysacc_deac_1"/>
    <property type="match status" value="1"/>
</dbReference>
<accession>A0A0D8BD67</accession>
<keyword evidence="2" id="KW-0624">Polysaccharide degradation</keyword>
<keyword evidence="3" id="KW-1185">Reference proteome</keyword>
<organism evidence="2 3">
    <name type="scientific">Frankia torreyi</name>
    <dbReference type="NCBI Taxonomy" id="1856"/>
    <lineage>
        <taxon>Bacteria</taxon>
        <taxon>Bacillati</taxon>
        <taxon>Actinomycetota</taxon>
        <taxon>Actinomycetes</taxon>
        <taxon>Frankiales</taxon>
        <taxon>Frankiaceae</taxon>
        <taxon>Frankia</taxon>
    </lineage>
</organism>
<dbReference type="GO" id="GO:0016810">
    <property type="term" value="F:hydrolase activity, acting on carbon-nitrogen (but not peptide) bonds"/>
    <property type="evidence" value="ECO:0007669"/>
    <property type="project" value="InterPro"/>
</dbReference>
<comment type="caution">
    <text evidence="2">The sequence shown here is derived from an EMBL/GenBank/DDBJ whole genome shotgun (WGS) entry which is preliminary data.</text>
</comment>
<dbReference type="PANTHER" id="PTHR10587">
    <property type="entry name" value="GLYCOSYL TRANSFERASE-RELATED"/>
    <property type="match status" value="1"/>
</dbReference>
<dbReference type="InterPro" id="IPR011330">
    <property type="entry name" value="Glyco_hydro/deAcase_b/a-brl"/>
</dbReference>
<dbReference type="InterPro" id="IPR002509">
    <property type="entry name" value="NODB_dom"/>
</dbReference>
<dbReference type="InterPro" id="IPR050248">
    <property type="entry name" value="Polysacc_deacetylase_ArnD"/>
</dbReference>
<keyword evidence="2" id="KW-0858">Xylan degradation</keyword>
<keyword evidence="2" id="KW-0378">Hydrolase</keyword>
<feature type="domain" description="NodB homology" evidence="1">
    <location>
        <begin position="24"/>
        <end position="228"/>
    </location>
</feature>
<dbReference type="Gene3D" id="3.20.20.370">
    <property type="entry name" value="Glycoside hydrolase/deacetylase"/>
    <property type="match status" value="1"/>
</dbReference>
<evidence type="ECO:0000259" key="1">
    <source>
        <dbReference type="PROSITE" id="PS51677"/>
    </source>
</evidence>
<evidence type="ECO:0000313" key="3">
    <source>
        <dbReference type="Proteomes" id="UP000032545"/>
    </source>
</evidence>
<gene>
    <name evidence="2" type="ORF">FF36_03807</name>
</gene>